<sequence length="54" mass="5760">MSFCALLQSTCDKLSSSTGWSSEHAVITVHKAPAIVLGPFKAVGTILVIWTKDI</sequence>
<evidence type="ECO:0000313" key="1">
    <source>
        <dbReference type="EMBL" id="KAG0152168.1"/>
    </source>
</evidence>
<gene>
    <name evidence="1" type="ORF">CROQUDRAFT_314596</name>
</gene>
<accession>A0A9P6TIV9</accession>
<evidence type="ECO:0000313" key="2">
    <source>
        <dbReference type="Proteomes" id="UP000886653"/>
    </source>
</evidence>
<keyword evidence="2" id="KW-1185">Reference proteome</keyword>
<reference evidence="1" key="1">
    <citation type="submission" date="2013-11" db="EMBL/GenBank/DDBJ databases">
        <title>Genome sequence of the fusiform rust pathogen reveals effectors for host alternation and coevolution with pine.</title>
        <authorList>
            <consortium name="DOE Joint Genome Institute"/>
            <person name="Smith K."/>
            <person name="Pendleton A."/>
            <person name="Kubisiak T."/>
            <person name="Anderson C."/>
            <person name="Salamov A."/>
            <person name="Aerts A."/>
            <person name="Riley R."/>
            <person name="Clum A."/>
            <person name="Lindquist E."/>
            <person name="Ence D."/>
            <person name="Campbell M."/>
            <person name="Kronenberg Z."/>
            <person name="Feau N."/>
            <person name="Dhillon B."/>
            <person name="Hamelin R."/>
            <person name="Burleigh J."/>
            <person name="Smith J."/>
            <person name="Yandell M."/>
            <person name="Nelson C."/>
            <person name="Grigoriev I."/>
            <person name="Davis J."/>
        </authorList>
    </citation>
    <scope>NUCLEOTIDE SEQUENCE</scope>
    <source>
        <strain evidence="1">G11</strain>
    </source>
</reference>
<dbReference type="AlphaFoldDB" id="A0A9P6TIV9"/>
<dbReference type="EMBL" id="MU167209">
    <property type="protein sequence ID" value="KAG0152168.1"/>
    <property type="molecule type" value="Genomic_DNA"/>
</dbReference>
<name>A0A9P6TIV9_9BASI</name>
<organism evidence="1 2">
    <name type="scientific">Cronartium quercuum f. sp. fusiforme G11</name>
    <dbReference type="NCBI Taxonomy" id="708437"/>
    <lineage>
        <taxon>Eukaryota</taxon>
        <taxon>Fungi</taxon>
        <taxon>Dikarya</taxon>
        <taxon>Basidiomycota</taxon>
        <taxon>Pucciniomycotina</taxon>
        <taxon>Pucciniomycetes</taxon>
        <taxon>Pucciniales</taxon>
        <taxon>Coleosporiaceae</taxon>
        <taxon>Cronartium</taxon>
    </lineage>
</organism>
<dbReference type="Proteomes" id="UP000886653">
    <property type="component" value="Unassembled WGS sequence"/>
</dbReference>
<proteinExistence type="predicted"/>
<comment type="caution">
    <text evidence="1">The sequence shown here is derived from an EMBL/GenBank/DDBJ whole genome shotgun (WGS) entry which is preliminary data.</text>
</comment>
<protein>
    <submittedName>
        <fullName evidence="1">Uncharacterized protein</fullName>
    </submittedName>
</protein>